<keyword evidence="1" id="KW-0539">Nucleus</keyword>
<evidence type="ECO:0000259" key="2">
    <source>
        <dbReference type="PROSITE" id="PS50048"/>
    </source>
</evidence>
<proteinExistence type="predicted"/>
<keyword evidence="4" id="KW-1185">Reference proteome</keyword>
<comment type="caution">
    <text evidence="3">The sequence shown here is derived from an EMBL/GenBank/DDBJ whole genome shotgun (WGS) entry which is preliminary data.</text>
</comment>
<dbReference type="PROSITE" id="PS00463">
    <property type="entry name" value="ZN2_CY6_FUNGAL_1"/>
    <property type="match status" value="1"/>
</dbReference>
<name>A0A430LVG9_9HYPO</name>
<sequence length="477" mass="53528">MTASVQVIEKASRTCTRCRVRKQRCDRLLPGCSRCTLKLVRCDYSLPLSGHSCTELNGSFVEFGTCGWDLSLYGQSELMKLAISDPVNQHSSIGNRPLEKLGNILSEVNLTLPSLIEDYTGSIHNWFPVVNHDQLRPHINNPSTTNTETSTTLLYLAMLLVITPPCGHIEHLRQKRLYMTLQCLCAAFQSRNDIGITLVQGKSLIALYECGHGMTRQAYLTLSSTVAMISLLEADSEGPEDQMGLRVCLMILDRLITLSTLNENLPPASSSLGASLRAQIDTTSMESPPLDPISQRIRSMGQVVLLAGRALDYMQGSRMDIGTREYYISIDIDLENMLDHLLSQKDSYSGSYCDPTTMALCCLFIIRQERVRELNTEPGSKEYLALQACRRMVWDTCRESLKSNKRADVTRLSYISIFCVFYCVSALVDQAESSPTCDEIDQLIPTLRMFAQRWTVGYKYLDRITAGVQSHRRIQAQ</sequence>
<accession>A0A430LVG9</accession>
<dbReference type="Pfam" id="PF00172">
    <property type="entry name" value="Zn_clus"/>
    <property type="match status" value="1"/>
</dbReference>
<reference evidence="3 4" key="1">
    <citation type="submission" date="2017-06" db="EMBL/GenBank/DDBJ databases">
        <title>Comparative genomic analysis of Ambrosia Fusariam Clade fungi.</title>
        <authorList>
            <person name="Stajich J.E."/>
            <person name="Carrillo J."/>
            <person name="Kijimoto T."/>
            <person name="Eskalen A."/>
            <person name="O'Donnell K."/>
            <person name="Kasson M."/>
        </authorList>
    </citation>
    <scope>NUCLEOTIDE SEQUENCE [LARGE SCALE GENOMIC DNA]</scope>
    <source>
        <strain evidence="3 4">UCR1854</strain>
    </source>
</reference>
<protein>
    <recommendedName>
        <fullName evidence="2">Zn(2)-C6 fungal-type domain-containing protein</fullName>
    </recommendedName>
</protein>
<dbReference type="EMBL" id="MIKF01000069">
    <property type="protein sequence ID" value="RTE79735.1"/>
    <property type="molecule type" value="Genomic_DNA"/>
</dbReference>
<dbReference type="Proteomes" id="UP000287124">
    <property type="component" value="Unassembled WGS sequence"/>
</dbReference>
<gene>
    <name evidence="3" type="ORF">BHE90_005757</name>
</gene>
<dbReference type="GO" id="GO:0000981">
    <property type="term" value="F:DNA-binding transcription factor activity, RNA polymerase II-specific"/>
    <property type="evidence" value="ECO:0007669"/>
    <property type="project" value="InterPro"/>
</dbReference>
<dbReference type="Gene3D" id="4.10.240.10">
    <property type="entry name" value="Zn(2)-C6 fungal-type DNA-binding domain"/>
    <property type="match status" value="1"/>
</dbReference>
<dbReference type="SUPFAM" id="SSF57701">
    <property type="entry name" value="Zn2/Cys6 DNA-binding domain"/>
    <property type="match status" value="1"/>
</dbReference>
<dbReference type="CDD" id="cd00067">
    <property type="entry name" value="GAL4"/>
    <property type="match status" value="1"/>
</dbReference>
<dbReference type="AlphaFoldDB" id="A0A430LVG9"/>
<feature type="domain" description="Zn(2)-C6 fungal-type" evidence="2">
    <location>
        <begin position="14"/>
        <end position="44"/>
    </location>
</feature>
<dbReference type="InterPro" id="IPR001138">
    <property type="entry name" value="Zn2Cys6_DnaBD"/>
</dbReference>
<dbReference type="InterPro" id="IPR036864">
    <property type="entry name" value="Zn2-C6_fun-type_DNA-bd_sf"/>
</dbReference>
<organism evidence="3 4">
    <name type="scientific">Fusarium euwallaceae</name>
    <dbReference type="NCBI Taxonomy" id="1147111"/>
    <lineage>
        <taxon>Eukaryota</taxon>
        <taxon>Fungi</taxon>
        <taxon>Dikarya</taxon>
        <taxon>Ascomycota</taxon>
        <taxon>Pezizomycotina</taxon>
        <taxon>Sordariomycetes</taxon>
        <taxon>Hypocreomycetidae</taxon>
        <taxon>Hypocreales</taxon>
        <taxon>Nectriaceae</taxon>
        <taxon>Fusarium</taxon>
        <taxon>Fusarium solani species complex</taxon>
    </lineage>
</organism>
<dbReference type="CDD" id="cd12148">
    <property type="entry name" value="fungal_TF_MHR"/>
    <property type="match status" value="1"/>
</dbReference>
<evidence type="ECO:0000313" key="4">
    <source>
        <dbReference type="Proteomes" id="UP000287124"/>
    </source>
</evidence>
<dbReference type="PROSITE" id="PS50048">
    <property type="entry name" value="ZN2_CY6_FUNGAL_2"/>
    <property type="match status" value="1"/>
</dbReference>
<dbReference type="SMART" id="SM00066">
    <property type="entry name" value="GAL4"/>
    <property type="match status" value="1"/>
</dbReference>
<dbReference type="GO" id="GO:0008270">
    <property type="term" value="F:zinc ion binding"/>
    <property type="evidence" value="ECO:0007669"/>
    <property type="project" value="InterPro"/>
</dbReference>
<evidence type="ECO:0000256" key="1">
    <source>
        <dbReference type="ARBA" id="ARBA00023242"/>
    </source>
</evidence>
<evidence type="ECO:0000313" key="3">
    <source>
        <dbReference type="EMBL" id="RTE79735.1"/>
    </source>
</evidence>